<evidence type="ECO:0000313" key="3">
    <source>
        <dbReference type="Proteomes" id="UP001497383"/>
    </source>
</evidence>
<feature type="domain" description="F-box" evidence="1">
    <location>
        <begin position="55"/>
        <end position="101"/>
    </location>
</feature>
<accession>A0ABP0ZEG7</accession>
<evidence type="ECO:0000313" key="2">
    <source>
        <dbReference type="EMBL" id="CAK9436217.1"/>
    </source>
</evidence>
<gene>
    <name evidence="2" type="ORF">LODBEIA_P07750</name>
</gene>
<keyword evidence="3" id="KW-1185">Reference proteome</keyword>
<dbReference type="EMBL" id="OZ022405">
    <property type="protein sequence ID" value="CAK9436217.1"/>
    <property type="molecule type" value="Genomic_DNA"/>
</dbReference>
<evidence type="ECO:0000259" key="1">
    <source>
        <dbReference type="PROSITE" id="PS50181"/>
    </source>
</evidence>
<dbReference type="RefSeq" id="XP_066827713.1">
    <property type="nucleotide sequence ID" value="XM_066976732.1"/>
</dbReference>
<dbReference type="GeneID" id="92205971"/>
<name>A0ABP0ZEG7_9ASCO</name>
<organism evidence="2 3">
    <name type="scientific">Lodderomyces beijingensis</name>
    <dbReference type="NCBI Taxonomy" id="1775926"/>
    <lineage>
        <taxon>Eukaryota</taxon>
        <taxon>Fungi</taxon>
        <taxon>Dikarya</taxon>
        <taxon>Ascomycota</taxon>
        <taxon>Saccharomycotina</taxon>
        <taxon>Pichiomycetes</taxon>
        <taxon>Debaryomycetaceae</taxon>
        <taxon>Candida/Lodderomyces clade</taxon>
        <taxon>Lodderomyces</taxon>
    </lineage>
</organism>
<dbReference type="Proteomes" id="UP001497383">
    <property type="component" value="Chromosome 1"/>
</dbReference>
<dbReference type="InterPro" id="IPR001810">
    <property type="entry name" value="F-box_dom"/>
</dbReference>
<sequence length="622" mass="70573">MDKVRYSINTPIGYSKSPVQLLRKTFPYTPNLSASSAIANHSELNATDVDHAAVVFKLEKLPVEVLELVVAQLSQFDCLSLMRAGSKKILALCQHRLYRNLEIDTNFNIFDTELSTVDKTYINSAFNLKKFLNVFNKLPVVPHVYSFKCINLPDSLNIYDHDLNSSITRLFTRLEHLQTLVWLNDNFRLDYLYSLPAKEKVTTLILNIKFSNYPKELNNNGNAGDPGYRAANIADEDFSSLKFPNLKNFQIKPFVNSAKLLKLVNNFLINSNDAALVSNNLESLAFTGSRQFISNGRVDRRDSQYGWEIYNIFNKSQLERLTNLTCLSLSDLPFTDKEGLSLKKYIDLSKLKFLELRSGKAWASSSNGGGGRLKKTLMSVITPCLRDLQELSLHVPMERKELLNIIQSVPLLKSLDLTVYVEDPYEDDIDDVGGNTDGYGWDADSIPLFMDSVTDEIQKRHRRTLMKLAIKTNPTCMFEGGKAGHVETMQEFYANLQTLNLSRLSMEAYPNNSEPGRDFLGELLETQKNLEFLELKGPGQGWTPNLGLGMVHPTVFDKWYKVQHVALYYLKFNGNIKYISVDNECLFQNNSTSASELSVMPRNDGLRGWFQSQVRCEATLGQ</sequence>
<dbReference type="PROSITE" id="PS50181">
    <property type="entry name" value="FBOX"/>
    <property type="match status" value="1"/>
</dbReference>
<protein>
    <recommendedName>
        <fullName evidence="1">F-box domain-containing protein</fullName>
    </recommendedName>
</protein>
<reference evidence="2 3" key="1">
    <citation type="submission" date="2024-03" db="EMBL/GenBank/DDBJ databases">
        <authorList>
            <person name="Brejova B."/>
        </authorList>
    </citation>
    <scope>NUCLEOTIDE SEQUENCE [LARGE SCALE GENOMIC DNA]</scope>
    <source>
        <strain evidence="2 3">CBS 14171</strain>
    </source>
</reference>
<proteinExistence type="predicted"/>